<evidence type="ECO:0000313" key="2">
    <source>
        <dbReference type="Proteomes" id="UP000053477"/>
    </source>
</evidence>
<organism evidence="1 2">
    <name type="scientific">Schizopora paradoxa</name>
    <dbReference type="NCBI Taxonomy" id="27342"/>
    <lineage>
        <taxon>Eukaryota</taxon>
        <taxon>Fungi</taxon>
        <taxon>Dikarya</taxon>
        <taxon>Basidiomycota</taxon>
        <taxon>Agaricomycotina</taxon>
        <taxon>Agaricomycetes</taxon>
        <taxon>Hymenochaetales</taxon>
        <taxon>Schizoporaceae</taxon>
        <taxon>Schizopora</taxon>
    </lineage>
</organism>
<dbReference type="InterPro" id="IPR022234">
    <property type="entry name" value="DUF3759"/>
</dbReference>
<dbReference type="Pfam" id="PF12585">
    <property type="entry name" value="DUF3759"/>
    <property type="match status" value="1"/>
</dbReference>
<proteinExistence type="predicted"/>
<sequence>MYDIDSKERQAHHLFMAMAPDNWKHIQNHELLGLAAAYHAACQFTDYVYLHGLPKTQVLAQTLIINYARAFIKTHIETRALALEKSKANQFAMASLRKRIHNPNPEAWRVNHMTLGKAFENWTEPEDPYDDSYERWGGDEYNYGRFGPGNHSNSRPASVFGGLLPVGRNDLPPPLVQAPAPAPPPVIPPRPQGSVVSNNRGMANPALPPFQLPPQPPVGAHAPPRNDMMFIDPNNVQQIYIAWKPQ</sequence>
<dbReference type="AlphaFoldDB" id="A0A0H2R301"/>
<reference evidence="1 2" key="1">
    <citation type="submission" date="2015-04" db="EMBL/GenBank/DDBJ databases">
        <title>Complete genome sequence of Schizopora paradoxa KUC8140, a cosmopolitan wood degrader in East Asia.</title>
        <authorList>
            <consortium name="DOE Joint Genome Institute"/>
            <person name="Min B."/>
            <person name="Park H."/>
            <person name="Jang Y."/>
            <person name="Kim J.-J."/>
            <person name="Kim K.H."/>
            <person name="Pangilinan J."/>
            <person name="Lipzen A."/>
            <person name="Riley R."/>
            <person name="Grigoriev I.V."/>
            <person name="Spatafora J.W."/>
            <person name="Choi I.-G."/>
        </authorList>
    </citation>
    <scope>NUCLEOTIDE SEQUENCE [LARGE SCALE GENOMIC DNA]</scope>
    <source>
        <strain evidence="1 2">KUC8140</strain>
    </source>
</reference>
<keyword evidence="2" id="KW-1185">Reference proteome</keyword>
<gene>
    <name evidence="1" type="ORF">SCHPADRAFT_910512</name>
</gene>
<accession>A0A0H2R301</accession>
<dbReference type="InParanoid" id="A0A0H2R301"/>
<name>A0A0H2R301_9AGAM</name>
<protein>
    <submittedName>
        <fullName evidence="1">Uncharacterized protein</fullName>
    </submittedName>
</protein>
<dbReference type="Proteomes" id="UP000053477">
    <property type="component" value="Unassembled WGS sequence"/>
</dbReference>
<dbReference type="EMBL" id="KQ086232">
    <property type="protein sequence ID" value="KLO06145.1"/>
    <property type="molecule type" value="Genomic_DNA"/>
</dbReference>
<evidence type="ECO:0000313" key="1">
    <source>
        <dbReference type="EMBL" id="KLO06145.1"/>
    </source>
</evidence>